<gene>
    <name evidence="5" type="ORF">H8L32_15240</name>
</gene>
<keyword evidence="2" id="KW-0378">Hydrolase</keyword>
<accession>A0ABR6ZSJ7</accession>
<name>A0ABR6ZSJ7_9BURK</name>
<reference evidence="5 6" key="1">
    <citation type="submission" date="2020-08" db="EMBL/GenBank/DDBJ databases">
        <title>Novel species isolated from subtropical streams in China.</title>
        <authorList>
            <person name="Lu H."/>
        </authorList>
    </citation>
    <scope>NUCLEOTIDE SEQUENCE [LARGE SCALE GENOMIC DNA]</scope>
    <source>
        <strain evidence="5 6">CY18W</strain>
    </source>
</reference>
<dbReference type="InterPro" id="IPR011330">
    <property type="entry name" value="Glyco_hydro/deAcase_b/a-brl"/>
</dbReference>
<evidence type="ECO:0000259" key="4">
    <source>
        <dbReference type="PROSITE" id="PS51677"/>
    </source>
</evidence>
<dbReference type="EMBL" id="JACOGF010000007">
    <property type="protein sequence ID" value="MBC3918845.1"/>
    <property type="molecule type" value="Genomic_DNA"/>
</dbReference>
<dbReference type="SUPFAM" id="SSF88713">
    <property type="entry name" value="Glycoside hydrolase/deacetylase"/>
    <property type="match status" value="1"/>
</dbReference>
<evidence type="ECO:0000256" key="3">
    <source>
        <dbReference type="SAM" id="SignalP"/>
    </source>
</evidence>
<evidence type="ECO:0000313" key="6">
    <source>
        <dbReference type="Proteomes" id="UP000650424"/>
    </source>
</evidence>
<dbReference type="Proteomes" id="UP000650424">
    <property type="component" value="Unassembled WGS sequence"/>
</dbReference>
<feature type="domain" description="NodB homology" evidence="4">
    <location>
        <begin position="29"/>
        <end position="254"/>
    </location>
</feature>
<dbReference type="RefSeq" id="WP_186948103.1">
    <property type="nucleotide sequence ID" value="NZ_JACOGF010000007.1"/>
</dbReference>
<comment type="caution">
    <text evidence="5">The sequence shown here is derived from an EMBL/GenBank/DDBJ whole genome shotgun (WGS) entry which is preliminary data.</text>
</comment>
<dbReference type="PANTHER" id="PTHR10587:SF133">
    <property type="entry name" value="CHITIN DEACETYLASE 1-RELATED"/>
    <property type="match status" value="1"/>
</dbReference>
<dbReference type="PANTHER" id="PTHR10587">
    <property type="entry name" value="GLYCOSYL TRANSFERASE-RELATED"/>
    <property type="match status" value="1"/>
</dbReference>
<evidence type="ECO:0000256" key="1">
    <source>
        <dbReference type="ARBA" id="ARBA00022723"/>
    </source>
</evidence>
<dbReference type="InterPro" id="IPR050248">
    <property type="entry name" value="Polysacc_deacetylase_ArnD"/>
</dbReference>
<keyword evidence="6" id="KW-1185">Reference proteome</keyword>
<dbReference type="InterPro" id="IPR002509">
    <property type="entry name" value="NODB_dom"/>
</dbReference>
<dbReference type="PROSITE" id="PS51677">
    <property type="entry name" value="NODB"/>
    <property type="match status" value="1"/>
</dbReference>
<evidence type="ECO:0000313" key="5">
    <source>
        <dbReference type="EMBL" id="MBC3918845.1"/>
    </source>
</evidence>
<dbReference type="CDD" id="cd10960">
    <property type="entry name" value="CE4_NodB_like_1"/>
    <property type="match status" value="1"/>
</dbReference>
<keyword evidence="3" id="KW-0732">Signal</keyword>
<keyword evidence="1" id="KW-0479">Metal-binding</keyword>
<sequence length="313" mass="35257">MKIFHHDLSAFSYSCIAALLLFVGNCHAQTVAFTFDDGPQLEQTPKLSPQQRNQAMLDALARHGVSAALFVTGDNGANQPAGYALAKAWSDAGHAIGNHSMTHPDLHSEKVSLAQYQQEVLDCDKIISSLSGYQKWYRYTYLREGNTPEKRDGMRSFLKQQNYRNAYVSLDTSDWRLNEKLTAVLEKNPQADVTPIKLAYLAHVRQRAEAYRALSWQLQGRDIPQIILMHHNLINAMWLGEVIQQFRDMGWTFTTPAAAFKDPVYQLIPERAAAGQSLLLSMAKTLGLGKFAGWERLLDDGDFEIEALKQQGW</sequence>
<evidence type="ECO:0000256" key="2">
    <source>
        <dbReference type="ARBA" id="ARBA00022801"/>
    </source>
</evidence>
<proteinExistence type="predicted"/>
<organism evidence="5 6">
    <name type="scientific">Undibacterium hunanense</name>
    <dbReference type="NCBI Taxonomy" id="2762292"/>
    <lineage>
        <taxon>Bacteria</taxon>
        <taxon>Pseudomonadati</taxon>
        <taxon>Pseudomonadota</taxon>
        <taxon>Betaproteobacteria</taxon>
        <taxon>Burkholderiales</taxon>
        <taxon>Oxalobacteraceae</taxon>
        <taxon>Undibacterium</taxon>
    </lineage>
</organism>
<feature type="signal peptide" evidence="3">
    <location>
        <begin position="1"/>
        <end position="28"/>
    </location>
</feature>
<dbReference type="Pfam" id="PF01522">
    <property type="entry name" value="Polysacc_deac_1"/>
    <property type="match status" value="1"/>
</dbReference>
<feature type="chain" id="PRO_5045242698" evidence="3">
    <location>
        <begin position="29"/>
        <end position="313"/>
    </location>
</feature>
<protein>
    <submittedName>
        <fullName evidence="5">Polysaccharide deacetylase family protein</fullName>
    </submittedName>
</protein>
<dbReference type="Gene3D" id="3.20.20.370">
    <property type="entry name" value="Glycoside hydrolase/deacetylase"/>
    <property type="match status" value="1"/>
</dbReference>